<comment type="caution">
    <text evidence="2">The sequence shown here is derived from an EMBL/GenBank/DDBJ whole genome shotgun (WGS) entry which is preliminary data.</text>
</comment>
<dbReference type="InterPro" id="IPR001753">
    <property type="entry name" value="Enoyl-CoA_hydra/iso"/>
</dbReference>
<keyword evidence="3" id="KW-1185">Reference proteome</keyword>
<name>A0A1X2CS36_9MYCO</name>
<evidence type="ECO:0000256" key="1">
    <source>
        <dbReference type="ARBA" id="ARBA00005254"/>
    </source>
</evidence>
<sequence>MYDLPTEIDVRADGALRIITLNRPDALNAVNDNLHVGLAQLWPRLSDDRTARAAVLTGAGKTFSAGGDFSYLAELAQDADLRAKTIAHGRDIVLGMARCRIPVVAAVNGPAVGLGCSLVALSDIVYMAKDAFLADPHVQVGLVAADGGPLTWPLHISLMLAKEYALTGTKIRAERAVELGLANHVADDPVAEALACAKRIMELPQQAVESTKRVLNIHLERAVLASLDYALSAEHQSFTTEDFQTIVAKLAAGENSTGSSTTRP</sequence>
<dbReference type="CDD" id="cd06558">
    <property type="entry name" value="crotonase-like"/>
    <property type="match status" value="1"/>
</dbReference>
<dbReference type="SUPFAM" id="SSF52096">
    <property type="entry name" value="ClpP/crotonase"/>
    <property type="match status" value="1"/>
</dbReference>
<evidence type="ECO:0000313" key="3">
    <source>
        <dbReference type="Proteomes" id="UP000193087"/>
    </source>
</evidence>
<proteinExistence type="inferred from homology"/>
<dbReference type="InterPro" id="IPR029045">
    <property type="entry name" value="ClpP/crotonase-like_dom_sf"/>
</dbReference>
<dbReference type="PANTHER" id="PTHR43802:SF1">
    <property type="entry name" value="IP11341P-RELATED"/>
    <property type="match status" value="1"/>
</dbReference>
<dbReference type="GO" id="GO:0003824">
    <property type="term" value="F:catalytic activity"/>
    <property type="evidence" value="ECO:0007669"/>
    <property type="project" value="UniProtKB-ARBA"/>
</dbReference>
<comment type="similarity">
    <text evidence="1">Belongs to the enoyl-CoA hydratase/isomerase family.</text>
</comment>
<dbReference type="RefSeq" id="WP_085250592.1">
    <property type="nucleotide sequence ID" value="NZ_CAJMWI010000001.1"/>
</dbReference>
<dbReference type="PANTHER" id="PTHR43802">
    <property type="entry name" value="ENOYL-COA HYDRATASE"/>
    <property type="match status" value="1"/>
</dbReference>
<dbReference type="GeneID" id="93496867"/>
<gene>
    <name evidence="2" type="ORF">AWC22_19245</name>
</gene>
<reference evidence="2 3" key="1">
    <citation type="submission" date="2016-01" db="EMBL/GenBank/DDBJ databases">
        <title>The new phylogeny of the genus Mycobacterium.</title>
        <authorList>
            <person name="Tarcisio F."/>
            <person name="Conor M."/>
            <person name="Antonella G."/>
            <person name="Elisabetta G."/>
            <person name="Giulia F.S."/>
            <person name="Sara T."/>
            <person name="Anna F."/>
            <person name="Clotilde B."/>
            <person name="Roberto B."/>
            <person name="Veronica D.S."/>
            <person name="Fabio R."/>
            <person name="Monica P."/>
            <person name="Olivier J."/>
            <person name="Enrico T."/>
            <person name="Nicola S."/>
        </authorList>
    </citation>
    <scope>NUCLEOTIDE SEQUENCE [LARGE SCALE GENOMIC DNA]</scope>
    <source>
        <strain evidence="2 3">DSM 45176</strain>
    </source>
</reference>
<accession>A0A1X2CS36</accession>
<dbReference type="Pfam" id="PF00378">
    <property type="entry name" value="ECH_1"/>
    <property type="match status" value="1"/>
</dbReference>
<evidence type="ECO:0000313" key="2">
    <source>
        <dbReference type="EMBL" id="ORW78554.1"/>
    </source>
</evidence>
<organism evidence="2 3">
    <name type="scientific">Mycobacterium riyadhense</name>
    <dbReference type="NCBI Taxonomy" id="486698"/>
    <lineage>
        <taxon>Bacteria</taxon>
        <taxon>Bacillati</taxon>
        <taxon>Actinomycetota</taxon>
        <taxon>Actinomycetes</taxon>
        <taxon>Mycobacteriales</taxon>
        <taxon>Mycobacteriaceae</taxon>
        <taxon>Mycobacterium</taxon>
    </lineage>
</organism>
<dbReference type="Proteomes" id="UP000193087">
    <property type="component" value="Unassembled WGS sequence"/>
</dbReference>
<dbReference type="OrthoDB" id="4699757at2"/>
<dbReference type="Gene3D" id="3.90.226.10">
    <property type="entry name" value="2-enoyl-CoA Hydratase, Chain A, domain 1"/>
    <property type="match status" value="1"/>
</dbReference>
<dbReference type="STRING" id="486698.AWC22_19245"/>
<protein>
    <submittedName>
        <fullName evidence="2">Enoyl-CoA hydratase</fullName>
    </submittedName>
</protein>
<dbReference type="AlphaFoldDB" id="A0A1X2CS36"/>
<dbReference type="EMBL" id="LQPQ01000080">
    <property type="protein sequence ID" value="ORW78554.1"/>
    <property type="molecule type" value="Genomic_DNA"/>
</dbReference>